<evidence type="ECO:0000313" key="2">
    <source>
        <dbReference type="EMBL" id="KAF2823107.1"/>
    </source>
</evidence>
<sequence>MFTRIALRAFIGLLFASTLSNAQSAKCEHPKILSALKAHYDDGSDIFCRQLLATVSMIGTLREDPTLVFLQDGDGRQIGGHRKRKPTSFVKPLPSYVQQYPTQSVSKACSCYVGPAETYTQYRVCEQASTTTTYSTTLTYTFGKPGAQTVTFTQTSTKTKLKYTTAPYPSTCPEADGIDYVASDHSQWERGCKTGISCYRPLGTVKAPSLNACIETCVNYNAKLGYKQCQAVTYDPKTNECFRINEPCYFAHNPGGANVATMRFLPPQEGPTIGLNPPQRTVLSKIKMQIYSFTTLIAILVATVSAAPMSSAESELMSLVKRQGGPCSIWTPMTRVVGNGSPKNWWLWKQVTDVNKCGTSEKCTIESGQYKAWTISASLGGGNSWITGEFAVQKTYETGTSWSCEGKTGGQVCLWVKVAHTEYEVQDGSYNTCTGFRGGKKYRITSPNKGNTGGYHECSSTDCRNEGVQYWVDS</sequence>
<evidence type="ECO:0000313" key="3">
    <source>
        <dbReference type="Proteomes" id="UP000799424"/>
    </source>
</evidence>
<gene>
    <name evidence="2" type="ORF">CC86DRAFT_469666</name>
</gene>
<name>A0A6A6ZS05_9PLEO</name>
<feature type="chain" id="PRO_5025437577" description="Apple domain-containing protein" evidence="1">
    <location>
        <begin position="25"/>
        <end position="474"/>
    </location>
</feature>
<dbReference type="EMBL" id="MU006233">
    <property type="protein sequence ID" value="KAF2823107.1"/>
    <property type="molecule type" value="Genomic_DNA"/>
</dbReference>
<keyword evidence="3" id="KW-1185">Reference proteome</keyword>
<keyword evidence="1" id="KW-0732">Signal</keyword>
<organism evidence="2 3">
    <name type="scientific">Ophiobolus disseminans</name>
    <dbReference type="NCBI Taxonomy" id="1469910"/>
    <lineage>
        <taxon>Eukaryota</taxon>
        <taxon>Fungi</taxon>
        <taxon>Dikarya</taxon>
        <taxon>Ascomycota</taxon>
        <taxon>Pezizomycotina</taxon>
        <taxon>Dothideomycetes</taxon>
        <taxon>Pleosporomycetidae</taxon>
        <taxon>Pleosporales</taxon>
        <taxon>Pleosporineae</taxon>
        <taxon>Phaeosphaeriaceae</taxon>
        <taxon>Ophiobolus</taxon>
    </lineage>
</organism>
<dbReference type="OrthoDB" id="3641682at2759"/>
<proteinExistence type="predicted"/>
<dbReference type="Proteomes" id="UP000799424">
    <property type="component" value="Unassembled WGS sequence"/>
</dbReference>
<reference evidence="2" key="1">
    <citation type="journal article" date="2020" name="Stud. Mycol.">
        <title>101 Dothideomycetes genomes: a test case for predicting lifestyles and emergence of pathogens.</title>
        <authorList>
            <person name="Haridas S."/>
            <person name="Albert R."/>
            <person name="Binder M."/>
            <person name="Bloem J."/>
            <person name="Labutti K."/>
            <person name="Salamov A."/>
            <person name="Andreopoulos B."/>
            <person name="Baker S."/>
            <person name="Barry K."/>
            <person name="Bills G."/>
            <person name="Bluhm B."/>
            <person name="Cannon C."/>
            <person name="Castanera R."/>
            <person name="Culley D."/>
            <person name="Daum C."/>
            <person name="Ezra D."/>
            <person name="Gonzalez J."/>
            <person name="Henrissat B."/>
            <person name="Kuo A."/>
            <person name="Liang C."/>
            <person name="Lipzen A."/>
            <person name="Lutzoni F."/>
            <person name="Magnuson J."/>
            <person name="Mondo S."/>
            <person name="Nolan M."/>
            <person name="Ohm R."/>
            <person name="Pangilinan J."/>
            <person name="Park H.-J."/>
            <person name="Ramirez L."/>
            <person name="Alfaro M."/>
            <person name="Sun H."/>
            <person name="Tritt A."/>
            <person name="Yoshinaga Y."/>
            <person name="Zwiers L.-H."/>
            <person name="Turgeon B."/>
            <person name="Goodwin S."/>
            <person name="Spatafora J."/>
            <person name="Crous P."/>
            <person name="Grigoriev I."/>
        </authorList>
    </citation>
    <scope>NUCLEOTIDE SEQUENCE</scope>
    <source>
        <strain evidence="2">CBS 113818</strain>
    </source>
</reference>
<dbReference type="AlphaFoldDB" id="A0A6A6ZS05"/>
<protein>
    <recommendedName>
        <fullName evidence="4">Apple domain-containing protein</fullName>
    </recommendedName>
</protein>
<evidence type="ECO:0008006" key="4">
    <source>
        <dbReference type="Google" id="ProtNLM"/>
    </source>
</evidence>
<accession>A0A6A6ZS05</accession>
<evidence type="ECO:0000256" key="1">
    <source>
        <dbReference type="SAM" id="SignalP"/>
    </source>
</evidence>
<feature type="signal peptide" evidence="1">
    <location>
        <begin position="1"/>
        <end position="24"/>
    </location>
</feature>